<feature type="transmembrane region" description="Helical" evidence="1">
    <location>
        <begin position="34"/>
        <end position="53"/>
    </location>
</feature>
<dbReference type="GO" id="GO:0000175">
    <property type="term" value="F:3'-5'-RNA exonuclease activity"/>
    <property type="evidence" value="ECO:0007669"/>
    <property type="project" value="TreeGrafter"/>
</dbReference>
<accession>A0AA36I8X4</accession>
<evidence type="ECO:0000313" key="4">
    <source>
        <dbReference type="Proteomes" id="UP001178507"/>
    </source>
</evidence>
<dbReference type="Gene3D" id="3.60.10.10">
    <property type="entry name" value="Endonuclease/exonuclease/phosphatase"/>
    <property type="match status" value="1"/>
</dbReference>
<reference evidence="3" key="1">
    <citation type="submission" date="2023-08" db="EMBL/GenBank/DDBJ databases">
        <authorList>
            <person name="Chen Y."/>
            <person name="Shah S."/>
            <person name="Dougan E. K."/>
            <person name="Thang M."/>
            <person name="Chan C."/>
        </authorList>
    </citation>
    <scope>NUCLEOTIDE SEQUENCE</scope>
</reference>
<evidence type="ECO:0000259" key="2">
    <source>
        <dbReference type="Pfam" id="PF03372"/>
    </source>
</evidence>
<sequence length="410" mass="44811">MTITHGARTWNQGLAGCRAKLTLRFFPDYEDTKVRMFGFTAAIGGLGTAYAFAMYGASMAFSFGLGSIGGLLYLSGLASYTDNAENAMGALGARRLLAPRLEKSRLLRAGLHSSQWANDRLQRAAEAVQRLSPDIACLQEFDERAEEAFERSLGDAYHRAVVLRNEELPPKDGCAIFVRAGLSATGYSFRLRDVAERHFPAALEKRSGGGLAAALWRELHEKLSLAVAVDVESDQRKFCVATSHLYWDPRYPDLKLLQAYLLAAELRQRTARDAALVLAGDLNSTPLCDGRSEGEGLRSGVYELLTRGSVDVQHPHHPAALRRGKGILRGIAPEDVPDFQVPSFRSAALDAFGQEAVTNMSADFQGCLDYVLYRGPLRLLRAELPSAVGPLPSEEQASDHLPLLAEFELT</sequence>
<keyword evidence="1" id="KW-0812">Transmembrane</keyword>
<dbReference type="InterPro" id="IPR036691">
    <property type="entry name" value="Endo/exonu/phosph_ase_sf"/>
</dbReference>
<dbReference type="InterPro" id="IPR050410">
    <property type="entry name" value="CCR4/nocturin_mRNA_transcr"/>
</dbReference>
<protein>
    <recommendedName>
        <fullName evidence="2">Endonuclease/exonuclease/phosphatase domain-containing protein</fullName>
    </recommendedName>
</protein>
<keyword evidence="1" id="KW-1133">Transmembrane helix</keyword>
<evidence type="ECO:0000313" key="3">
    <source>
        <dbReference type="EMBL" id="CAJ1383308.1"/>
    </source>
</evidence>
<dbReference type="PANTHER" id="PTHR12121:SF100">
    <property type="entry name" value="POLY(A)-SPECIFIC RIBONUCLEASE"/>
    <property type="match status" value="1"/>
</dbReference>
<dbReference type="EMBL" id="CAUJNA010001002">
    <property type="protein sequence ID" value="CAJ1383308.1"/>
    <property type="molecule type" value="Genomic_DNA"/>
</dbReference>
<dbReference type="SUPFAM" id="SSF56219">
    <property type="entry name" value="DNase I-like"/>
    <property type="match status" value="1"/>
</dbReference>
<feature type="domain" description="Endonuclease/exonuclease/phosphatase" evidence="2">
    <location>
        <begin position="117"/>
        <end position="400"/>
    </location>
</feature>
<comment type="caution">
    <text evidence="3">The sequence shown here is derived from an EMBL/GenBank/DDBJ whole genome shotgun (WGS) entry which is preliminary data.</text>
</comment>
<organism evidence="3 4">
    <name type="scientific">Effrenium voratum</name>
    <dbReference type="NCBI Taxonomy" id="2562239"/>
    <lineage>
        <taxon>Eukaryota</taxon>
        <taxon>Sar</taxon>
        <taxon>Alveolata</taxon>
        <taxon>Dinophyceae</taxon>
        <taxon>Suessiales</taxon>
        <taxon>Symbiodiniaceae</taxon>
        <taxon>Effrenium</taxon>
    </lineage>
</organism>
<dbReference type="Pfam" id="PF03372">
    <property type="entry name" value="Exo_endo_phos"/>
    <property type="match status" value="1"/>
</dbReference>
<proteinExistence type="predicted"/>
<dbReference type="AlphaFoldDB" id="A0AA36I8X4"/>
<dbReference type="InterPro" id="IPR005135">
    <property type="entry name" value="Endo/exonuclease/phosphatase"/>
</dbReference>
<keyword evidence="4" id="KW-1185">Reference proteome</keyword>
<dbReference type="PANTHER" id="PTHR12121">
    <property type="entry name" value="CARBON CATABOLITE REPRESSOR PROTEIN 4"/>
    <property type="match status" value="1"/>
</dbReference>
<name>A0AA36I8X4_9DINO</name>
<evidence type="ECO:0000256" key="1">
    <source>
        <dbReference type="SAM" id="Phobius"/>
    </source>
</evidence>
<gene>
    <name evidence="3" type="ORF">EVOR1521_LOCUS10459</name>
</gene>
<keyword evidence="1" id="KW-0472">Membrane</keyword>
<dbReference type="Proteomes" id="UP001178507">
    <property type="component" value="Unassembled WGS sequence"/>
</dbReference>